<dbReference type="KEGG" id="vg:40088615"/>
<organism evidence="1 2">
    <name type="scientific">Agrobacterium phage Atu_ph07</name>
    <dbReference type="NCBI Taxonomy" id="2024264"/>
    <lineage>
        <taxon>Viruses</taxon>
        <taxon>Duplodnaviria</taxon>
        <taxon>Heunggongvirae</taxon>
        <taxon>Uroviricota</taxon>
        <taxon>Caudoviricetes</taxon>
        <taxon>Polybotosvirus</taxon>
        <taxon>Polybotosvirus Atuph07</taxon>
    </lineage>
</organism>
<keyword evidence="2" id="KW-1185">Reference proteome</keyword>
<dbReference type="GeneID" id="40088615"/>
<proteinExistence type="predicted"/>
<protein>
    <submittedName>
        <fullName evidence="1">Uncharacterized protein</fullName>
    </submittedName>
</protein>
<accession>A0A2L0V0S5</accession>
<dbReference type="RefSeq" id="YP_009612277.1">
    <property type="nucleotide sequence ID" value="NC_042013.1"/>
</dbReference>
<sequence>MIVASSHFTRNGNTFEAYLGDLPFTTREESEYVFVEVEKHRIPFKRVYGDTFVSIDARFEDVKLRIIS</sequence>
<dbReference type="EMBL" id="MF403008">
    <property type="protein sequence ID" value="AUZ95371.1"/>
    <property type="molecule type" value="Genomic_DNA"/>
</dbReference>
<dbReference type="Proteomes" id="UP000223025">
    <property type="component" value="Segment"/>
</dbReference>
<evidence type="ECO:0000313" key="1">
    <source>
        <dbReference type="EMBL" id="AUZ95371.1"/>
    </source>
</evidence>
<name>A0A2L0V0S5_9CAUD</name>
<reference evidence="1 2" key="1">
    <citation type="submission" date="2017-06" db="EMBL/GenBank/DDBJ databases">
        <authorList>
            <person name="Kim H.J."/>
            <person name="Triplett B.A."/>
        </authorList>
    </citation>
    <scope>NUCLEOTIDE SEQUENCE [LARGE SCALE GENOMIC DNA]</scope>
</reference>
<evidence type="ECO:0000313" key="2">
    <source>
        <dbReference type="Proteomes" id="UP000223025"/>
    </source>
</evidence>